<dbReference type="RefSeq" id="WP_264487110.1">
    <property type="nucleotide sequence ID" value="NZ_JAPDDT010000003.1"/>
</dbReference>
<protein>
    <submittedName>
        <fullName evidence="1">Uncharacterized protein</fullName>
    </submittedName>
</protein>
<comment type="caution">
    <text evidence="1">The sequence shown here is derived from an EMBL/GenBank/DDBJ whole genome shotgun (WGS) entry which is preliminary data.</text>
</comment>
<reference evidence="1 2" key="1">
    <citation type="submission" date="2022-10" db="EMBL/GenBank/DDBJ databases">
        <title>Luteolibacter arcticus strain CCTCC AB 2014275, whole genome shotgun sequencing project.</title>
        <authorList>
            <person name="Zhao G."/>
            <person name="Shen L."/>
        </authorList>
    </citation>
    <scope>NUCLEOTIDE SEQUENCE [LARGE SCALE GENOMIC DNA]</scope>
    <source>
        <strain evidence="1 2">CCTCC AB 2014275</strain>
    </source>
</reference>
<proteinExistence type="predicted"/>
<dbReference type="EMBL" id="JAPDDT010000003">
    <property type="protein sequence ID" value="MCW1923005.1"/>
    <property type="molecule type" value="Genomic_DNA"/>
</dbReference>
<organism evidence="1 2">
    <name type="scientific">Luteolibacter arcticus</name>
    <dbReference type="NCBI Taxonomy" id="1581411"/>
    <lineage>
        <taxon>Bacteria</taxon>
        <taxon>Pseudomonadati</taxon>
        <taxon>Verrucomicrobiota</taxon>
        <taxon>Verrucomicrobiia</taxon>
        <taxon>Verrucomicrobiales</taxon>
        <taxon>Verrucomicrobiaceae</taxon>
        <taxon>Luteolibacter</taxon>
    </lineage>
</organism>
<accession>A0ABT3GHB1</accession>
<name>A0ABT3GHB1_9BACT</name>
<evidence type="ECO:0000313" key="1">
    <source>
        <dbReference type="EMBL" id="MCW1923005.1"/>
    </source>
</evidence>
<sequence length="48" mass="5008">MSAELIDAFDGIVTVEVIGKLSPGELADVHRQGAATLSNRILFLQPGG</sequence>
<gene>
    <name evidence="1" type="ORF">OKA05_10615</name>
</gene>
<evidence type="ECO:0000313" key="2">
    <source>
        <dbReference type="Proteomes" id="UP001320876"/>
    </source>
</evidence>
<keyword evidence="2" id="KW-1185">Reference proteome</keyword>
<dbReference type="Proteomes" id="UP001320876">
    <property type="component" value="Unassembled WGS sequence"/>
</dbReference>